<dbReference type="Proteomes" id="UP001162734">
    <property type="component" value="Chromosome"/>
</dbReference>
<accession>A0ABM7XDK6</accession>
<dbReference type="EMBL" id="AP025592">
    <property type="protein sequence ID" value="BDG09949.1"/>
    <property type="molecule type" value="Genomic_DNA"/>
</dbReference>
<gene>
    <name evidence="2" type="ORF">AMPC_30620</name>
</gene>
<reference evidence="3" key="1">
    <citation type="journal article" date="2022" name="Int. J. Syst. Evol. Microbiol.">
        <title>Anaeromyxobacter oryzae sp. nov., Anaeromyxobacter diazotrophicus sp. nov. and Anaeromyxobacter paludicola sp. nov., isolated from paddy soils.</title>
        <authorList>
            <person name="Itoh H."/>
            <person name="Xu Z."/>
            <person name="Mise K."/>
            <person name="Masuda Y."/>
            <person name="Ushijima N."/>
            <person name="Hayakawa C."/>
            <person name="Shiratori Y."/>
            <person name="Senoo K."/>
        </authorList>
    </citation>
    <scope>NUCLEOTIDE SEQUENCE [LARGE SCALE GENOMIC DNA]</scope>
    <source>
        <strain evidence="3">Red630</strain>
    </source>
</reference>
<evidence type="ECO:0000313" key="3">
    <source>
        <dbReference type="Proteomes" id="UP001162734"/>
    </source>
</evidence>
<evidence type="ECO:0000256" key="1">
    <source>
        <dbReference type="SAM" id="MobiDB-lite"/>
    </source>
</evidence>
<keyword evidence="3" id="KW-1185">Reference proteome</keyword>
<name>A0ABM7XDK6_9BACT</name>
<proteinExistence type="predicted"/>
<feature type="region of interest" description="Disordered" evidence="1">
    <location>
        <begin position="18"/>
        <end position="50"/>
    </location>
</feature>
<organism evidence="2 3">
    <name type="scientific">Anaeromyxobacter paludicola</name>
    <dbReference type="NCBI Taxonomy" id="2918171"/>
    <lineage>
        <taxon>Bacteria</taxon>
        <taxon>Pseudomonadati</taxon>
        <taxon>Myxococcota</taxon>
        <taxon>Myxococcia</taxon>
        <taxon>Myxococcales</taxon>
        <taxon>Cystobacterineae</taxon>
        <taxon>Anaeromyxobacteraceae</taxon>
        <taxon>Anaeromyxobacter</taxon>
    </lineage>
</organism>
<sequence length="559" mass="57808">MSTSALLLALLAAAPPGTLPRKKAAPAVEAAPALQPPAPRKPHRHAPGRGEVRYVTAHRAYLDAGGRDGLQPGQTLALTRNGRPAGSCEVEAVSPDHATCTGPGLRPGDAFALAAPPPPSGTAPARLPPPLAPAETAARQAALAAAPFPRIEWKGTPSAPRPAGGAGVAEVTVSHALWSSTGATAWNRERLDAALRGADLGAGYRLYADLSAIHETTRPDDARFRPGDRTQLYVWEAEVALREPERPWAVAVGRVLPWRIPGATLFDGAQLGWKGARGEIGIFGGGVPDLATTEPTTKRSTAGVYLAQDGQLGPAWTRGQARLALVSSPELGSRFEGEALAQAVFGRDLDLAASARVGAGGNVTAPALLDLVRLDLSARPLERLSVSASYRYEGLATPDLAAPARFPGPSRHGDASLTLDPWGWVSLTAQGGLADDLTSGLSRQWVGPEVSVPRAFGRRGGVSAGYQEEFGWLAGRSVYLQAVTRPTDGLRLLARTSYESAAAPAGATDGDVALYLSGSADLASWLSIRLSALGRVSTQGGQSALPAGLAGTLGLSARD</sequence>
<dbReference type="RefSeq" id="WP_248342347.1">
    <property type="nucleotide sequence ID" value="NZ_AP025592.1"/>
</dbReference>
<protein>
    <submittedName>
        <fullName evidence="2">Uncharacterized protein</fullName>
    </submittedName>
</protein>
<evidence type="ECO:0000313" key="2">
    <source>
        <dbReference type="EMBL" id="BDG09949.1"/>
    </source>
</evidence>